<evidence type="ECO:0000313" key="1">
    <source>
        <dbReference type="EMBL" id="KAK4172509.1"/>
    </source>
</evidence>
<reference evidence="1" key="1">
    <citation type="journal article" date="2023" name="Mol. Phylogenet. Evol.">
        <title>Genome-scale phylogeny and comparative genomics of the fungal order Sordariales.</title>
        <authorList>
            <person name="Hensen N."/>
            <person name="Bonometti L."/>
            <person name="Westerberg I."/>
            <person name="Brannstrom I.O."/>
            <person name="Guillou S."/>
            <person name="Cros-Aarteil S."/>
            <person name="Calhoun S."/>
            <person name="Haridas S."/>
            <person name="Kuo A."/>
            <person name="Mondo S."/>
            <person name="Pangilinan J."/>
            <person name="Riley R."/>
            <person name="LaButti K."/>
            <person name="Andreopoulos B."/>
            <person name="Lipzen A."/>
            <person name="Chen C."/>
            <person name="Yan M."/>
            <person name="Daum C."/>
            <person name="Ng V."/>
            <person name="Clum A."/>
            <person name="Steindorff A."/>
            <person name="Ohm R.A."/>
            <person name="Martin F."/>
            <person name="Silar P."/>
            <person name="Natvig D.O."/>
            <person name="Lalanne C."/>
            <person name="Gautier V."/>
            <person name="Ament-Velasquez S.L."/>
            <person name="Kruys A."/>
            <person name="Hutchinson M.I."/>
            <person name="Powell A.J."/>
            <person name="Barry K."/>
            <person name="Miller A.N."/>
            <person name="Grigoriev I.V."/>
            <person name="Debuchy R."/>
            <person name="Gladieux P."/>
            <person name="Hiltunen Thoren M."/>
            <person name="Johannesson H."/>
        </authorList>
    </citation>
    <scope>NUCLEOTIDE SEQUENCE</scope>
    <source>
        <strain evidence="1">CBS 892.96</strain>
    </source>
</reference>
<evidence type="ECO:0000313" key="2">
    <source>
        <dbReference type="Proteomes" id="UP001302321"/>
    </source>
</evidence>
<name>A0AAN7A442_9PEZI</name>
<accession>A0AAN7A442</accession>
<reference evidence="1" key="2">
    <citation type="submission" date="2023-05" db="EMBL/GenBank/DDBJ databases">
        <authorList>
            <consortium name="Lawrence Berkeley National Laboratory"/>
            <person name="Steindorff A."/>
            <person name="Hensen N."/>
            <person name="Bonometti L."/>
            <person name="Westerberg I."/>
            <person name="Brannstrom I.O."/>
            <person name="Guillou S."/>
            <person name="Cros-Aarteil S."/>
            <person name="Calhoun S."/>
            <person name="Haridas S."/>
            <person name="Kuo A."/>
            <person name="Mondo S."/>
            <person name="Pangilinan J."/>
            <person name="Riley R."/>
            <person name="Labutti K."/>
            <person name="Andreopoulos B."/>
            <person name="Lipzen A."/>
            <person name="Chen C."/>
            <person name="Yanf M."/>
            <person name="Daum C."/>
            <person name="Ng V."/>
            <person name="Clum A."/>
            <person name="Ohm R."/>
            <person name="Martin F."/>
            <person name="Silar P."/>
            <person name="Natvig D."/>
            <person name="Lalanne C."/>
            <person name="Gautier V."/>
            <person name="Ament-Velasquez S.L."/>
            <person name="Kruys A."/>
            <person name="Hutchinson M.I."/>
            <person name="Powell A.J."/>
            <person name="Barry K."/>
            <person name="Miller A.N."/>
            <person name="Grigoriev I.V."/>
            <person name="Debuchy R."/>
            <person name="Gladieux P."/>
            <person name="Thoren M.H."/>
            <person name="Johannesson H."/>
        </authorList>
    </citation>
    <scope>NUCLEOTIDE SEQUENCE</scope>
    <source>
        <strain evidence="1">CBS 892.96</strain>
    </source>
</reference>
<comment type="caution">
    <text evidence="1">The sequence shown here is derived from an EMBL/GenBank/DDBJ whole genome shotgun (WGS) entry which is preliminary data.</text>
</comment>
<proteinExistence type="predicted"/>
<organism evidence="1 2">
    <name type="scientific">Triangularia setosa</name>
    <dbReference type="NCBI Taxonomy" id="2587417"/>
    <lineage>
        <taxon>Eukaryota</taxon>
        <taxon>Fungi</taxon>
        <taxon>Dikarya</taxon>
        <taxon>Ascomycota</taxon>
        <taxon>Pezizomycotina</taxon>
        <taxon>Sordariomycetes</taxon>
        <taxon>Sordariomycetidae</taxon>
        <taxon>Sordariales</taxon>
        <taxon>Podosporaceae</taxon>
        <taxon>Triangularia</taxon>
    </lineage>
</organism>
<keyword evidence="2" id="KW-1185">Reference proteome</keyword>
<protein>
    <submittedName>
        <fullName evidence="1">Uncharacterized protein</fullName>
    </submittedName>
</protein>
<dbReference type="EMBL" id="MU866417">
    <property type="protein sequence ID" value="KAK4172509.1"/>
    <property type="molecule type" value="Genomic_DNA"/>
</dbReference>
<dbReference type="Proteomes" id="UP001302321">
    <property type="component" value="Unassembled WGS sequence"/>
</dbReference>
<sequence length="55" mass="6226">MPSSSSRTYTQVWYCDNCNDGPISTALNPYCPSCGHQRCSYCLVQMIKIRSERSS</sequence>
<gene>
    <name evidence="1" type="ORF">QBC36DRAFT_294293</name>
</gene>
<dbReference type="AlphaFoldDB" id="A0AAN7A442"/>